<dbReference type="InterPro" id="IPR051364">
    <property type="entry name" value="Cytokinesis/Rho-signaling"/>
</dbReference>
<feature type="region of interest" description="Disordered" evidence="1">
    <location>
        <begin position="102"/>
        <end position="188"/>
    </location>
</feature>
<feature type="region of interest" description="Disordered" evidence="1">
    <location>
        <begin position="894"/>
        <end position="913"/>
    </location>
</feature>
<feature type="region of interest" description="Disordered" evidence="1">
    <location>
        <begin position="1"/>
        <end position="86"/>
    </location>
</feature>
<dbReference type="InterPro" id="IPR011993">
    <property type="entry name" value="PH-like_dom_sf"/>
</dbReference>
<evidence type="ECO:0000313" key="4">
    <source>
        <dbReference type="Proteomes" id="UP001234178"/>
    </source>
</evidence>
<dbReference type="SMART" id="SM00233">
    <property type="entry name" value="PH"/>
    <property type="match status" value="1"/>
</dbReference>
<evidence type="ECO:0000313" key="3">
    <source>
        <dbReference type="EMBL" id="KAK4045328.1"/>
    </source>
</evidence>
<feature type="region of interest" description="Disordered" evidence="1">
    <location>
        <begin position="438"/>
        <end position="457"/>
    </location>
</feature>
<organism evidence="3 4">
    <name type="scientific">Daphnia magna</name>
    <dbReference type="NCBI Taxonomy" id="35525"/>
    <lineage>
        <taxon>Eukaryota</taxon>
        <taxon>Metazoa</taxon>
        <taxon>Ecdysozoa</taxon>
        <taxon>Arthropoda</taxon>
        <taxon>Crustacea</taxon>
        <taxon>Branchiopoda</taxon>
        <taxon>Diplostraca</taxon>
        <taxon>Cladocera</taxon>
        <taxon>Anomopoda</taxon>
        <taxon>Daphniidae</taxon>
        <taxon>Daphnia</taxon>
    </lineage>
</organism>
<feature type="compositionally biased region" description="Basic and acidic residues" evidence="1">
    <location>
        <begin position="390"/>
        <end position="405"/>
    </location>
</feature>
<reference evidence="3 4" key="1">
    <citation type="journal article" date="2023" name="Nucleic Acids Res.">
        <title>The hologenome of Daphnia magna reveals possible DNA methylation and microbiome-mediated evolution of the host genome.</title>
        <authorList>
            <person name="Chaturvedi A."/>
            <person name="Li X."/>
            <person name="Dhandapani V."/>
            <person name="Marshall H."/>
            <person name="Kissane S."/>
            <person name="Cuenca-Cambronero M."/>
            <person name="Asole G."/>
            <person name="Calvet F."/>
            <person name="Ruiz-Romero M."/>
            <person name="Marangio P."/>
            <person name="Guigo R."/>
            <person name="Rago D."/>
            <person name="Mirbahai L."/>
            <person name="Eastwood N."/>
            <person name="Colbourne J.K."/>
            <person name="Zhou J."/>
            <person name="Mallon E."/>
            <person name="Orsini L."/>
        </authorList>
    </citation>
    <scope>NUCLEOTIDE SEQUENCE [LARGE SCALE GENOMIC DNA]</scope>
    <source>
        <strain evidence="3">LRV0_1</strain>
    </source>
</reference>
<dbReference type="InterPro" id="IPR012966">
    <property type="entry name" value="AHD"/>
</dbReference>
<protein>
    <recommendedName>
        <fullName evidence="2">PH domain-containing protein</fullName>
    </recommendedName>
</protein>
<feature type="compositionally biased region" description="Polar residues" evidence="1">
    <location>
        <begin position="444"/>
        <end position="457"/>
    </location>
</feature>
<name>A0ABR0B9S2_9CRUS</name>
<evidence type="ECO:0000259" key="2">
    <source>
        <dbReference type="PROSITE" id="PS50003"/>
    </source>
</evidence>
<feature type="compositionally biased region" description="Basic and acidic residues" evidence="1">
    <location>
        <begin position="549"/>
        <end position="563"/>
    </location>
</feature>
<dbReference type="PROSITE" id="PS50003">
    <property type="entry name" value="PH_DOMAIN"/>
    <property type="match status" value="1"/>
</dbReference>
<evidence type="ECO:0000256" key="1">
    <source>
        <dbReference type="SAM" id="MobiDB-lite"/>
    </source>
</evidence>
<proteinExistence type="predicted"/>
<feature type="compositionally biased region" description="Polar residues" evidence="1">
    <location>
        <begin position="462"/>
        <end position="474"/>
    </location>
</feature>
<feature type="compositionally biased region" description="Polar residues" evidence="1">
    <location>
        <begin position="136"/>
        <end position="146"/>
    </location>
</feature>
<comment type="caution">
    <text evidence="3">The sequence shown here is derived from an EMBL/GenBank/DDBJ whole genome shotgun (WGS) entry which is preliminary data.</text>
</comment>
<keyword evidence="4" id="KW-1185">Reference proteome</keyword>
<feature type="compositionally biased region" description="Basic and acidic residues" evidence="1">
    <location>
        <begin position="48"/>
        <end position="63"/>
    </location>
</feature>
<feature type="compositionally biased region" description="Polar residues" evidence="1">
    <location>
        <begin position="367"/>
        <end position="389"/>
    </location>
</feature>
<dbReference type="PANTHER" id="PTHR21538">
    <property type="entry name" value="ANILLIN/RHOTEKIN RTKN"/>
    <property type="match status" value="1"/>
</dbReference>
<feature type="region of interest" description="Disordered" evidence="1">
    <location>
        <begin position="462"/>
        <end position="482"/>
    </location>
</feature>
<dbReference type="CDD" id="cd01263">
    <property type="entry name" value="PH_anillin"/>
    <property type="match status" value="1"/>
</dbReference>
<feature type="compositionally biased region" description="Polar residues" evidence="1">
    <location>
        <begin position="64"/>
        <end position="83"/>
    </location>
</feature>
<feature type="compositionally biased region" description="Polar residues" evidence="1">
    <location>
        <begin position="161"/>
        <end position="175"/>
    </location>
</feature>
<feature type="region of interest" description="Disordered" evidence="1">
    <location>
        <begin position="301"/>
        <end position="326"/>
    </location>
</feature>
<dbReference type="PANTHER" id="PTHR21538:SF23">
    <property type="entry name" value="ANILLIN"/>
    <property type="match status" value="1"/>
</dbReference>
<sequence length="1100" mass="122545">MDLFTENMIKRTKQRQEQLHKAKPNFGFDASPTKESLGDPKNVQLLALEKKENLAGKENKTDSKSTQNSPSKIQASTEQTPPLQMSRKTRLEVLAHRVKDWEDQSGMVSKPISSTPEKNLKGAGTPLKFRDHTTSKSRSANSTANASMLYPSDKLDGGFSSKGTVCPPSSMQPEENTPVKLPASEESSTPYKSFVLDKSVLQSLESQGFTPTESRSRLIYEFEKEQENEIEEESANSWTFAAGSPYKSSPPKKIRSPDVSQLNNTPSKLKDPSHSQGKLFTKTGGIVSPIVKPAKVVNDVRDDRTSIRSSSMSHVIGTENSKKGEPRLRSVQELAAQFDSPPPALKDPAEMTMSERKALFERKKDQVSNGRFGTPQANRGVTPSRNLNMDNKKYRNMESGMKEQSHVLPSGSSSGLGITKPNDFKKFDVLENRKIKKMSDEPVSGSSGSNFVTNCQPQKSRILSSAFTTPTNLPNLDPAPRAIPYSSVEQSISKIAEEQQSNPADLYAGIHQVRPIRVSPPKPGKLYPSLSDIDSVTENESESEENEEDTPKSTDDRDTRANQDFDSSFTIDILGRAGLSNFINTPKRKLQEMQPDHQQMRSALGIKENISESDDSTDISDLLDEALDSPGQSASPKQQKRAGSDDVTLEDDGLAISLFHSVISYRQQKEKTFTPIKQIVRNPEVRQIASHQESYHSSESNEMSIQQQIRSLQDEISTQQNVMAQACQALNLCRATAEFSGSTEQVEGEKLLLISSQKRQAAINEIQRLKSEAAMKVVSNNLASRGTLSLSNIGLPLKKEFLTMLPKGGGDIVHYFIVLIRSRGQVIPLQMLSTVDGIQDGALRFPNLVQLSNLSADFDVAIEVYALQTRKEKMNHETKYHIRKENSKMRLTPKKFSSKTDNRGLAKTPTSAGSSGVNLRSSSFGLVGVANITSATLRRLEWSLERVPFASPIDGTFQLRIQSHSESLIEERGFLTVFEDVGGFGAWHRRWCLLSNDQLLFWKYPDDEKLKEPQYSINLRRCITENVGVVSHDVCARPNTFLLITVRPREDGDRDSLVMTCYPNETALRHLVCADVKEERQLWCTQINRVLANLRVWNLE</sequence>
<feature type="domain" description="PH" evidence="2">
    <location>
        <begin position="968"/>
        <end position="1092"/>
    </location>
</feature>
<feature type="compositionally biased region" description="Polar residues" evidence="1">
    <location>
        <begin position="258"/>
        <end position="267"/>
    </location>
</feature>
<dbReference type="Proteomes" id="UP001234178">
    <property type="component" value="Unassembled WGS sequence"/>
</dbReference>
<dbReference type="InterPro" id="IPR037840">
    <property type="entry name" value="PH_Anillin"/>
</dbReference>
<feature type="region of interest" description="Disordered" evidence="1">
    <location>
        <begin position="626"/>
        <end position="647"/>
    </location>
</feature>
<dbReference type="SUPFAM" id="SSF50729">
    <property type="entry name" value="PH domain-like"/>
    <property type="match status" value="1"/>
</dbReference>
<dbReference type="Pfam" id="PF00169">
    <property type="entry name" value="PH"/>
    <property type="match status" value="1"/>
</dbReference>
<accession>A0ABR0B9S2</accession>
<feature type="region of interest" description="Disordered" evidence="1">
    <location>
        <begin position="515"/>
        <end position="564"/>
    </location>
</feature>
<dbReference type="EMBL" id="JAOYFB010000042">
    <property type="protein sequence ID" value="KAK4045328.1"/>
    <property type="molecule type" value="Genomic_DNA"/>
</dbReference>
<feature type="region of interest" description="Disordered" evidence="1">
    <location>
        <begin position="224"/>
        <end position="284"/>
    </location>
</feature>
<feature type="region of interest" description="Disordered" evidence="1">
    <location>
        <begin position="361"/>
        <end position="422"/>
    </location>
</feature>
<dbReference type="Gene3D" id="2.30.29.30">
    <property type="entry name" value="Pleckstrin-homology domain (PH domain)/Phosphotyrosine-binding domain (PTB)"/>
    <property type="match status" value="1"/>
</dbReference>
<feature type="compositionally biased region" description="Acidic residues" evidence="1">
    <location>
        <begin position="535"/>
        <end position="548"/>
    </location>
</feature>
<gene>
    <name evidence="3" type="ORF">OUZ56_032865</name>
</gene>
<dbReference type="Pfam" id="PF08174">
    <property type="entry name" value="Anillin"/>
    <property type="match status" value="1"/>
</dbReference>
<dbReference type="InterPro" id="IPR001849">
    <property type="entry name" value="PH_domain"/>
</dbReference>